<reference evidence="1" key="1">
    <citation type="journal article" date="2022" name="New Phytol.">
        <title>Evolutionary transition to the ectomycorrhizal habit in the genomes of a hyperdiverse lineage of mushroom-forming fungi.</title>
        <authorList>
            <person name="Looney B."/>
            <person name="Miyauchi S."/>
            <person name="Morin E."/>
            <person name="Drula E."/>
            <person name="Courty P.E."/>
            <person name="Kohler A."/>
            <person name="Kuo A."/>
            <person name="LaButti K."/>
            <person name="Pangilinan J."/>
            <person name="Lipzen A."/>
            <person name="Riley R."/>
            <person name="Andreopoulos W."/>
            <person name="He G."/>
            <person name="Johnson J."/>
            <person name="Nolan M."/>
            <person name="Tritt A."/>
            <person name="Barry K.W."/>
            <person name="Grigoriev I.V."/>
            <person name="Nagy L.G."/>
            <person name="Hibbett D."/>
            <person name="Henrissat B."/>
            <person name="Matheny P.B."/>
            <person name="Labbe J."/>
            <person name="Martin F.M."/>
        </authorList>
    </citation>
    <scope>NUCLEOTIDE SEQUENCE</scope>
    <source>
        <strain evidence="1">BPL690</strain>
    </source>
</reference>
<accession>A0AAD4QJ67</accession>
<protein>
    <submittedName>
        <fullName evidence="1">Uncharacterized protein</fullName>
    </submittedName>
</protein>
<dbReference type="AlphaFoldDB" id="A0AAD4QJ67"/>
<name>A0AAD4QJ67_9AGAM</name>
<comment type="caution">
    <text evidence="1">The sequence shown here is derived from an EMBL/GenBank/DDBJ whole genome shotgun (WGS) entry which is preliminary data.</text>
</comment>
<organism evidence="1 2">
    <name type="scientific">Multifurca ochricompacta</name>
    <dbReference type="NCBI Taxonomy" id="376703"/>
    <lineage>
        <taxon>Eukaryota</taxon>
        <taxon>Fungi</taxon>
        <taxon>Dikarya</taxon>
        <taxon>Basidiomycota</taxon>
        <taxon>Agaricomycotina</taxon>
        <taxon>Agaricomycetes</taxon>
        <taxon>Russulales</taxon>
        <taxon>Russulaceae</taxon>
        <taxon>Multifurca</taxon>
    </lineage>
</organism>
<sequence length="85" mass="9095">MGGVFGLVLLVETYPSCSCVCSFVSSFLFFLGWFETLPIGYSNGPSLPLLLLTYFDRVEGRGLAPGASQGQSVINVIYSCHSSSC</sequence>
<gene>
    <name evidence="1" type="ORF">B0F90DRAFT_1739544</name>
</gene>
<keyword evidence="2" id="KW-1185">Reference proteome</keyword>
<dbReference type="Proteomes" id="UP001203297">
    <property type="component" value="Unassembled WGS sequence"/>
</dbReference>
<feature type="non-terminal residue" evidence="1">
    <location>
        <position position="85"/>
    </location>
</feature>
<proteinExistence type="predicted"/>
<evidence type="ECO:0000313" key="2">
    <source>
        <dbReference type="Proteomes" id="UP001203297"/>
    </source>
</evidence>
<dbReference type="EMBL" id="WTXG01000037">
    <property type="protein sequence ID" value="KAI0297466.1"/>
    <property type="molecule type" value="Genomic_DNA"/>
</dbReference>
<evidence type="ECO:0000313" key="1">
    <source>
        <dbReference type="EMBL" id="KAI0297466.1"/>
    </source>
</evidence>